<name>A0A1M5AUC7_9BACT</name>
<sequence length="152" mass="16684">MLLSKSCVYGLRATLLLASYQNGGYTSIKDLSNKLDISFHFLTKILQQLTAAELLESMKGPKGGVRLSGESSDITLREVVIAIDGPDIFTECVLGLPGCGSEKPCPMHAMWAETRDDIEQMLQTTSLEDMSKEGMEQDLRITADGHFVWGEP</sequence>
<reference evidence="1 2" key="1">
    <citation type="submission" date="2016-11" db="EMBL/GenBank/DDBJ databases">
        <authorList>
            <person name="Jaros S."/>
            <person name="Januszkiewicz K."/>
            <person name="Wedrychowicz H."/>
        </authorList>
    </citation>
    <scope>NUCLEOTIDE SEQUENCE [LARGE SCALE GENOMIC DNA]</scope>
    <source>
        <strain evidence="1 2">DSM 21986</strain>
    </source>
</reference>
<evidence type="ECO:0000313" key="2">
    <source>
        <dbReference type="Proteomes" id="UP000184041"/>
    </source>
</evidence>
<dbReference type="OrthoDB" id="9808360at2"/>
<dbReference type="PANTHER" id="PTHR33221">
    <property type="entry name" value="WINGED HELIX-TURN-HELIX TRANSCRIPTIONAL REGULATOR, RRF2 FAMILY"/>
    <property type="match status" value="1"/>
</dbReference>
<accession>A0A1M5AUC7</accession>
<gene>
    <name evidence="1" type="ORF">SAMN05443144_107176</name>
</gene>
<protein>
    <submittedName>
        <fullName evidence="1">Transcriptional regulator, BadM/Rrf2 family</fullName>
    </submittedName>
</protein>
<dbReference type="InterPro" id="IPR036388">
    <property type="entry name" value="WH-like_DNA-bd_sf"/>
</dbReference>
<evidence type="ECO:0000313" key="1">
    <source>
        <dbReference type="EMBL" id="SHF33815.1"/>
    </source>
</evidence>
<proteinExistence type="predicted"/>
<dbReference type="Gene3D" id="1.10.10.10">
    <property type="entry name" value="Winged helix-like DNA-binding domain superfamily/Winged helix DNA-binding domain"/>
    <property type="match status" value="1"/>
</dbReference>
<dbReference type="STRING" id="1194090.SAMN05443144_107176"/>
<organism evidence="1 2">
    <name type="scientific">Fodinibius roseus</name>
    <dbReference type="NCBI Taxonomy" id="1194090"/>
    <lineage>
        <taxon>Bacteria</taxon>
        <taxon>Pseudomonadati</taxon>
        <taxon>Balneolota</taxon>
        <taxon>Balneolia</taxon>
        <taxon>Balneolales</taxon>
        <taxon>Balneolaceae</taxon>
        <taxon>Fodinibius</taxon>
    </lineage>
</organism>
<dbReference type="InterPro" id="IPR036390">
    <property type="entry name" value="WH_DNA-bd_sf"/>
</dbReference>
<dbReference type="SUPFAM" id="SSF46785">
    <property type="entry name" value="Winged helix' DNA-binding domain"/>
    <property type="match status" value="1"/>
</dbReference>
<dbReference type="AlphaFoldDB" id="A0A1M5AUC7"/>
<dbReference type="Pfam" id="PF02082">
    <property type="entry name" value="Rrf2"/>
    <property type="match status" value="1"/>
</dbReference>
<keyword evidence="2" id="KW-1185">Reference proteome</keyword>
<dbReference type="EMBL" id="FQUS01000007">
    <property type="protein sequence ID" value="SHF33815.1"/>
    <property type="molecule type" value="Genomic_DNA"/>
</dbReference>
<dbReference type="NCBIfam" id="TIGR00738">
    <property type="entry name" value="rrf2_super"/>
    <property type="match status" value="1"/>
</dbReference>
<dbReference type="RefSeq" id="WP_073062275.1">
    <property type="nucleotide sequence ID" value="NZ_FQUS01000007.1"/>
</dbReference>
<dbReference type="GO" id="GO:0003700">
    <property type="term" value="F:DNA-binding transcription factor activity"/>
    <property type="evidence" value="ECO:0007669"/>
    <property type="project" value="TreeGrafter"/>
</dbReference>
<dbReference type="InterPro" id="IPR000944">
    <property type="entry name" value="Tscrpt_reg_Rrf2"/>
</dbReference>
<dbReference type="PROSITE" id="PS51197">
    <property type="entry name" value="HTH_RRF2_2"/>
    <property type="match status" value="1"/>
</dbReference>
<dbReference type="PANTHER" id="PTHR33221:SF15">
    <property type="entry name" value="HTH-TYPE TRANSCRIPTIONAL REGULATOR YWGB-RELATED"/>
    <property type="match status" value="1"/>
</dbReference>
<dbReference type="GO" id="GO:0005829">
    <property type="term" value="C:cytosol"/>
    <property type="evidence" value="ECO:0007669"/>
    <property type="project" value="TreeGrafter"/>
</dbReference>
<dbReference type="Proteomes" id="UP000184041">
    <property type="component" value="Unassembled WGS sequence"/>
</dbReference>